<dbReference type="PANTHER" id="PTHR43133">
    <property type="entry name" value="RNA POLYMERASE ECF-TYPE SIGMA FACTO"/>
    <property type="match status" value="1"/>
</dbReference>
<keyword evidence="2" id="KW-0805">Transcription regulation</keyword>
<evidence type="ECO:0000256" key="4">
    <source>
        <dbReference type="ARBA" id="ARBA00023163"/>
    </source>
</evidence>
<keyword evidence="4" id="KW-0804">Transcription</keyword>
<dbReference type="NCBIfam" id="TIGR02937">
    <property type="entry name" value="sigma70-ECF"/>
    <property type="match status" value="1"/>
</dbReference>
<accession>A0ABN2XK37</accession>
<evidence type="ECO:0000256" key="3">
    <source>
        <dbReference type="ARBA" id="ARBA00023082"/>
    </source>
</evidence>
<dbReference type="Pfam" id="PF04542">
    <property type="entry name" value="Sigma70_r2"/>
    <property type="match status" value="1"/>
</dbReference>
<gene>
    <name evidence="7" type="ORF">GCM10009843_00990</name>
</gene>
<evidence type="ECO:0000256" key="2">
    <source>
        <dbReference type="ARBA" id="ARBA00023015"/>
    </source>
</evidence>
<dbReference type="InterPro" id="IPR036388">
    <property type="entry name" value="WH-like_DNA-bd_sf"/>
</dbReference>
<evidence type="ECO:0000256" key="1">
    <source>
        <dbReference type="ARBA" id="ARBA00010641"/>
    </source>
</evidence>
<reference evidence="7 8" key="1">
    <citation type="journal article" date="2019" name="Int. J. Syst. Evol. Microbiol.">
        <title>The Global Catalogue of Microorganisms (GCM) 10K type strain sequencing project: providing services to taxonomists for standard genome sequencing and annotation.</title>
        <authorList>
            <consortium name="The Broad Institute Genomics Platform"/>
            <consortium name="The Broad Institute Genome Sequencing Center for Infectious Disease"/>
            <person name="Wu L."/>
            <person name="Ma J."/>
        </authorList>
    </citation>
    <scope>NUCLEOTIDE SEQUENCE [LARGE SCALE GENOMIC DNA]</scope>
    <source>
        <strain evidence="7 8">JCM 16021</strain>
    </source>
</reference>
<dbReference type="SUPFAM" id="SSF88946">
    <property type="entry name" value="Sigma2 domain of RNA polymerase sigma factors"/>
    <property type="match status" value="1"/>
</dbReference>
<dbReference type="RefSeq" id="WP_344301519.1">
    <property type="nucleotide sequence ID" value="NZ_BAAAQQ010000001.1"/>
</dbReference>
<dbReference type="Gene3D" id="1.10.10.10">
    <property type="entry name" value="Winged helix-like DNA-binding domain superfamily/Winged helix DNA-binding domain"/>
    <property type="match status" value="1"/>
</dbReference>
<dbReference type="InterPro" id="IPR013249">
    <property type="entry name" value="RNA_pol_sigma70_r4_t2"/>
</dbReference>
<organism evidence="7 8">
    <name type="scientific">Nocardioides bigeumensis</name>
    <dbReference type="NCBI Taxonomy" id="433657"/>
    <lineage>
        <taxon>Bacteria</taxon>
        <taxon>Bacillati</taxon>
        <taxon>Actinomycetota</taxon>
        <taxon>Actinomycetes</taxon>
        <taxon>Propionibacteriales</taxon>
        <taxon>Nocardioidaceae</taxon>
        <taxon>Nocardioides</taxon>
    </lineage>
</organism>
<protein>
    <submittedName>
        <fullName evidence="7">Sigma-70 family RNA polymerase sigma factor</fullName>
    </submittedName>
</protein>
<dbReference type="InterPro" id="IPR013325">
    <property type="entry name" value="RNA_pol_sigma_r2"/>
</dbReference>
<evidence type="ECO:0000259" key="6">
    <source>
        <dbReference type="Pfam" id="PF08281"/>
    </source>
</evidence>
<dbReference type="EMBL" id="BAAAQQ010000001">
    <property type="protein sequence ID" value="GAA2113378.1"/>
    <property type="molecule type" value="Genomic_DNA"/>
</dbReference>
<sequence length="193" mass="20949">MELYSRAERADDAALLAGVAVGDDAATTAFVRRYQSRVFGLALSITRDRGLAEDVSQEAFLRAWRAASGYDARRGSALTWLLTITRNLAIDVVRARRLLPVDGEALERLVGETLEDDPRSPENAAGIELESARARARLREIPPAQARAVVLATILGCTAAEISRREDIPLGTAKTRLRAGLRALRSGLVEESP</sequence>
<comment type="caution">
    <text evidence="7">The sequence shown here is derived from an EMBL/GenBank/DDBJ whole genome shotgun (WGS) entry which is preliminary data.</text>
</comment>
<comment type="similarity">
    <text evidence="1">Belongs to the sigma-70 factor family. ECF subfamily.</text>
</comment>
<keyword evidence="3" id="KW-0731">Sigma factor</keyword>
<dbReference type="Proteomes" id="UP001500575">
    <property type="component" value="Unassembled WGS sequence"/>
</dbReference>
<dbReference type="Gene3D" id="1.10.1740.10">
    <property type="match status" value="1"/>
</dbReference>
<dbReference type="InterPro" id="IPR014284">
    <property type="entry name" value="RNA_pol_sigma-70_dom"/>
</dbReference>
<evidence type="ECO:0000259" key="5">
    <source>
        <dbReference type="Pfam" id="PF04542"/>
    </source>
</evidence>
<dbReference type="PANTHER" id="PTHR43133:SF66">
    <property type="entry name" value="ECF RNA POLYMERASE SIGMA FACTOR SIGK"/>
    <property type="match status" value="1"/>
</dbReference>
<name>A0ABN2XK37_9ACTN</name>
<dbReference type="InterPro" id="IPR013324">
    <property type="entry name" value="RNA_pol_sigma_r3/r4-like"/>
</dbReference>
<dbReference type="InterPro" id="IPR039425">
    <property type="entry name" value="RNA_pol_sigma-70-like"/>
</dbReference>
<feature type="domain" description="RNA polymerase sigma-70 region 2" evidence="5">
    <location>
        <begin position="30"/>
        <end position="97"/>
    </location>
</feature>
<dbReference type="Pfam" id="PF08281">
    <property type="entry name" value="Sigma70_r4_2"/>
    <property type="match status" value="1"/>
</dbReference>
<evidence type="ECO:0000313" key="7">
    <source>
        <dbReference type="EMBL" id="GAA2113378.1"/>
    </source>
</evidence>
<keyword evidence="8" id="KW-1185">Reference proteome</keyword>
<proteinExistence type="inferred from homology"/>
<feature type="domain" description="RNA polymerase sigma factor 70 region 4 type 2" evidence="6">
    <location>
        <begin position="134"/>
        <end position="184"/>
    </location>
</feature>
<evidence type="ECO:0000313" key="8">
    <source>
        <dbReference type="Proteomes" id="UP001500575"/>
    </source>
</evidence>
<dbReference type="SUPFAM" id="SSF88659">
    <property type="entry name" value="Sigma3 and sigma4 domains of RNA polymerase sigma factors"/>
    <property type="match status" value="1"/>
</dbReference>
<dbReference type="InterPro" id="IPR007627">
    <property type="entry name" value="RNA_pol_sigma70_r2"/>
</dbReference>